<name>A0ABV1JGV4_9ACTN</name>
<dbReference type="RefSeq" id="WP_349227821.1">
    <property type="nucleotide sequence ID" value="NZ_JBBNOP010000013.1"/>
</dbReference>
<dbReference type="Pfam" id="PF04122">
    <property type="entry name" value="CW_binding_2"/>
    <property type="match status" value="3"/>
</dbReference>
<reference evidence="2 3" key="1">
    <citation type="submission" date="2024-04" db="EMBL/GenBank/DDBJ databases">
        <title>Human intestinal bacterial collection.</title>
        <authorList>
            <person name="Pauvert C."/>
            <person name="Hitch T.C.A."/>
            <person name="Clavel T."/>
        </authorList>
    </citation>
    <scope>NUCLEOTIDE SEQUENCE [LARGE SCALE GENOMIC DNA]</scope>
    <source>
        <strain evidence="2 3">CLA-KB-H42</strain>
    </source>
</reference>
<feature type="region of interest" description="Disordered" evidence="1">
    <location>
        <begin position="34"/>
        <end position="104"/>
    </location>
</feature>
<dbReference type="InterPro" id="IPR006626">
    <property type="entry name" value="PbH1"/>
</dbReference>
<dbReference type="EMBL" id="JBBNOP010000013">
    <property type="protein sequence ID" value="MEQ3363897.1"/>
    <property type="molecule type" value="Genomic_DNA"/>
</dbReference>
<dbReference type="InterPro" id="IPR051922">
    <property type="entry name" value="Bact_Sporulation_Assoc"/>
</dbReference>
<evidence type="ECO:0000313" key="3">
    <source>
        <dbReference type="Proteomes" id="UP001487305"/>
    </source>
</evidence>
<gene>
    <name evidence="2" type="ORF">AAA083_13005</name>
</gene>
<comment type="caution">
    <text evidence="2">The sequence shown here is derived from an EMBL/GenBank/DDBJ whole genome shotgun (WGS) entry which is preliminary data.</text>
</comment>
<dbReference type="InterPro" id="IPR011050">
    <property type="entry name" value="Pectin_lyase_fold/virulence"/>
</dbReference>
<evidence type="ECO:0000256" key="1">
    <source>
        <dbReference type="SAM" id="MobiDB-lite"/>
    </source>
</evidence>
<keyword evidence="3" id="KW-1185">Reference proteome</keyword>
<dbReference type="PANTHER" id="PTHR30032">
    <property type="entry name" value="N-ACETYLMURAMOYL-L-ALANINE AMIDASE-RELATED"/>
    <property type="match status" value="1"/>
</dbReference>
<dbReference type="SMART" id="SM00710">
    <property type="entry name" value="PbH1"/>
    <property type="match status" value="7"/>
</dbReference>
<dbReference type="InterPro" id="IPR007253">
    <property type="entry name" value="Cell_wall-bd_2"/>
</dbReference>
<dbReference type="SUPFAM" id="SSF51126">
    <property type="entry name" value="Pectin lyase-like"/>
    <property type="match status" value="1"/>
</dbReference>
<dbReference type="Proteomes" id="UP001487305">
    <property type="component" value="Unassembled WGS sequence"/>
</dbReference>
<dbReference type="PANTHER" id="PTHR30032:SF8">
    <property type="entry name" value="GERMINATION-SPECIFIC N-ACETYLMURAMOYL-L-ALANINE AMIDASE"/>
    <property type="match status" value="1"/>
</dbReference>
<organism evidence="2 3">
    <name type="scientific">Raoultibacter massiliensis</name>
    <dbReference type="NCBI Taxonomy" id="1852371"/>
    <lineage>
        <taxon>Bacteria</taxon>
        <taxon>Bacillati</taxon>
        <taxon>Actinomycetota</taxon>
        <taxon>Coriobacteriia</taxon>
        <taxon>Eggerthellales</taxon>
        <taxon>Eggerthellaceae</taxon>
        <taxon>Raoultibacter</taxon>
    </lineage>
</organism>
<proteinExistence type="predicted"/>
<protein>
    <submittedName>
        <fullName evidence="2">Cell wall-binding repeat-containing protein</fullName>
    </submittedName>
</protein>
<dbReference type="Gene3D" id="3.40.50.12090">
    <property type="match status" value="1"/>
</dbReference>
<accession>A0ABV1JGV4</accession>
<feature type="compositionally biased region" description="Low complexity" evidence="1">
    <location>
        <begin position="52"/>
        <end position="63"/>
    </location>
</feature>
<evidence type="ECO:0000313" key="2">
    <source>
        <dbReference type="EMBL" id="MEQ3363897.1"/>
    </source>
</evidence>
<sequence>MEALKGARTPLAVLLAVTLALGGSFSTVPLAYADPEPAVTGDAASPQDESGDSGSAEGSSEGAGAEGDGSQGGNAAEGSEDNGLQAGQDEGVLGDNVDGLNDDEAIAAQGPSNEADEAELLAVSPTGDVVVSDIDELIDAVANAGESRTVSLSDAFVADMAGKNATIALNNQQGHDIVIDGGGKTLTSAGGNRFFSVTNPATGSVAFQNVSLSGAGAGVIANAATGGKIVLDNVHITGHAANGSSGQAVGLSNGELEVKNSSITNGASAIAGTTGNVKTITVTDTVLNGNTGGYGAAVYPGANTTATVTRCTINNNTGTSGGYCGGAISIDQDSNVLLTVSQCYFEGNEAPPATGSGGSGGAIALYHSDKSKLIVKDSYFVGNKATANQTVRNDGGAISVFMNGAERSAEAVIENCVFENNVANDDAGALLIEGVSSGTASINVEVSVSNSTFIGNEGKQGSTGVAGGAVQVFSKARASFDNCTFYKNIAGNGAGGAIGLSGSLAGGWLPVRPTVAVENCAFVENTAAKGTNVSNVAGWGGSGASGFTNKGGNIGYDAGTALPAGFSAQTVFGTAAATLQVNGCSTQVGADPDVHLPSLYLAPAVDDEAGLYADGAATANATAQDARYVARNASAPDAGAVDIGWIKLHPNGGTWDDSVIGDYNNTRMLSHTDASGDVYAYVACDTGNDIALPGGAMFSATPTDKVLLGWGESATTQPGDADFHAIDEDVLGCEGAVCGVYYAVWGEDEPPLPPDPTSLNVARLFGVDRYGTSHQVSTYERAVADEDIVILASGNDNHFPDALTASSLSGHLGNAPIVLTDYASLTEDARQAIVDDLDAKHVIIIGDKYAVSENVEAELNAIPSIDVVERIGGVDRQETAEFIFEELGAAASKTAIIARCDDFPDSLTISPWAAVTKSTVFLSEFGLTDLTPETKAALASGGFDRILVLGDEFATPRSVYEQARDAAGLTDSEVIRIGGDDRYETAGMIADWATSSDRDPSEQLNWEKPAIARGDLHPDSLTGGALQGRDRSVILLTPPTEVGAEAHPRISTQDGTVTEIRFFGDEYAVALDVTKAFINALTYDTIVWKPSDAIAIDMS</sequence>